<dbReference type="GO" id="GO:0003723">
    <property type="term" value="F:RNA binding"/>
    <property type="evidence" value="ECO:0007669"/>
    <property type="project" value="UniProtKB-UniRule"/>
</dbReference>
<dbReference type="AlphaFoldDB" id="A0A0B4S202"/>
<dbReference type="SMART" id="SM01103">
    <property type="entry name" value="CRS1_YhbY"/>
    <property type="match status" value="1"/>
</dbReference>
<reference evidence="5" key="2">
    <citation type="submission" date="2020-04" db="EMBL/GenBank/DDBJ databases">
        <title>Deep metagenomics examines the oral microbiome during advanced dental caries in children, revealing novel taxa and co-occurrences with host molecules.</title>
        <authorList>
            <person name="Baker J.L."/>
            <person name="Morton J.T."/>
            <person name="Dinis M."/>
            <person name="Alvarez R."/>
            <person name="Tran N.C."/>
            <person name="Knight R."/>
            <person name="Edlund A."/>
        </authorList>
    </citation>
    <scope>NUCLEOTIDE SEQUENCE</scope>
    <source>
        <strain evidence="5">JCVI_23_bin.11</strain>
    </source>
</reference>
<keyword evidence="1 2" id="KW-0694">RNA-binding</keyword>
<dbReference type="PANTHER" id="PTHR40065:SF3">
    <property type="entry name" value="RNA-BINDING PROTEIN YHBY"/>
    <property type="match status" value="1"/>
</dbReference>
<dbReference type="Proteomes" id="UP000031386">
    <property type="component" value="Chromosome"/>
</dbReference>
<reference evidence="4 7" key="1">
    <citation type="submission" date="2014-10" db="EMBL/GenBank/DDBJ databases">
        <title>Complete genome sequence of Parvimonas micra KCOM 1535 (= ChDC B708).</title>
        <authorList>
            <person name="Kook J.-K."/>
            <person name="Park S.-N."/>
            <person name="Lim Y.K."/>
            <person name="Roh H."/>
        </authorList>
    </citation>
    <scope>NUCLEOTIDE SEQUENCE [LARGE SCALE GENOMIC DNA]</scope>
    <source>
        <strain evidence="4">KCOM 1535</strain>
        <strain evidence="7">KCOM 1535 / ChDC B708</strain>
    </source>
</reference>
<dbReference type="Pfam" id="PF01985">
    <property type="entry name" value="CRS1_YhbY"/>
    <property type="match status" value="1"/>
</dbReference>
<evidence type="ECO:0000313" key="6">
    <source>
        <dbReference type="EMBL" id="WBB31335.1"/>
    </source>
</evidence>
<dbReference type="EMBL" id="JABZRE010000006">
    <property type="protein sequence ID" value="MBF1306738.1"/>
    <property type="molecule type" value="Genomic_DNA"/>
</dbReference>
<dbReference type="InterPro" id="IPR051925">
    <property type="entry name" value="RNA-binding_domain"/>
</dbReference>
<dbReference type="Proteomes" id="UP001210690">
    <property type="component" value="Chromosome"/>
</dbReference>
<evidence type="ECO:0000259" key="3">
    <source>
        <dbReference type="PROSITE" id="PS51295"/>
    </source>
</evidence>
<protein>
    <submittedName>
        <fullName evidence="4 5">RNA-binding protein</fullName>
    </submittedName>
</protein>
<keyword evidence="7" id="KW-1185">Reference proteome</keyword>
<dbReference type="GeneID" id="93385383"/>
<proteinExistence type="predicted"/>
<evidence type="ECO:0000313" key="7">
    <source>
        <dbReference type="Proteomes" id="UP000031386"/>
    </source>
</evidence>
<dbReference type="RefSeq" id="WP_004833091.1">
    <property type="nucleotide sequence ID" value="NZ_BHYQ01000003.1"/>
</dbReference>
<dbReference type="InterPro" id="IPR017924">
    <property type="entry name" value="RNA-binding_YhbY"/>
</dbReference>
<dbReference type="OrthoDB" id="9797519at2"/>
<feature type="domain" description="CRM" evidence="3">
    <location>
        <begin position="1"/>
        <end position="96"/>
    </location>
</feature>
<dbReference type="EMBL" id="CP101412">
    <property type="protein sequence ID" value="WBB31335.1"/>
    <property type="molecule type" value="Genomic_DNA"/>
</dbReference>
<dbReference type="SUPFAM" id="SSF75471">
    <property type="entry name" value="YhbY-like"/>
    <property type="match status" value="1"/>
</dbReference>
<gene>
    <name evidence="5" type="primary">yhbY</name>
    <name evidence="5" type="ORF">HXM94_02955</name>
    <name evidence="6" type="ORF">NM222_02350</name>
    <name evidence="4" type="ORF">NW74_05475</name>
</gene>
<dbReference type="NCBIfam" id="TIGR00253">
    <property type="entry name" value="RNA_bind_YhbY"/>
    <property type="match status" value="1"/>
</dbReference>
<dbReference type="Proteomes" id="UP000758611">
    <property type="component" value="Unassembled WGS sequence"/>
</dbReference>
<reference evidence="6" key="3">
    <citation type="submission" date="2022-07" db="EMBL/GenBank/DDBJ databases">
        <title>Parvimonas micra travels from the subgingival sulcus of the human oral cavity to the colorectal adenocarcinoma.</title>
        <authorList>
            <person name="Conde-Perez K."/>
            <person name="Buetas E."/>
            <person name="Aja-Macaya P."/>
            <person name="Martin-De Arribas E."/>
            <person name="Iglesias-Corras I."/>
            <person name="Trigo-Tasende N."/>
            <person name="Nasser-Ali M."/>
            <person name="Estevez L.S."/>
            <person name="Rumbo-Feal S."/>
            <person name="Otero-Alen B."/>
            <person name="Noguera J.F."/>
            <person name="Concha A."/>
            <person name="Pardinas-Lopez S."/>
            <person name="Carda-Dieguez M."/>
            <person name="Gomez-Randulfe I."/>
            <person name="Martinez-Lago N."/>
            <person name="Ladra S."/>
            <person name="Aparicio L.A."/>
            <person name="Bou G."/>
            <person name="Mira A."/>
            <person name="Vallejo J.A."/>
            <person name="Poza M."/>
        </authorList>
    </citation>
    <scope>NUCLEOTIDE SEQUENCE</scope>
    <source>
        <strain evidence="6">PM102KC-G-1</strain>
    </source>
</reference>
<dbReference type="STRING" id="33033.NW74_05475"/>
<evidence type="ECO:0000313" key="4">
    <source>
        <dbReference type="EMBL" id="AIZ36823.1"/>
    </source>
</evidence>
<dbReference type="Gene3D" id="3.30.110.60">
    <property type="entry name" value="YhbY-like"/>
    <property type="match status" value="1"/>
</dbReference>
<accession>A0A0B4S202</accession>
<organism evidence="4 7">
    <name type="scientific">Parvimonas micra</name>
    <dbReference type="NCBI Taxonomy" id="33033"/>
    <lineage>
        <taxon>Bacteria</taxon>
        <taxon>Bacillati</taxon>
        <taxon>Bacillota</taxon>
        <taxon>Tissierellia</taxon>
        <taxon>Tissierellales</taxon>
        <taxon>Peptoniphilaceae</taxon>
        <taxon>Parvimonas</taxon>
    </lineage>
</organism>
<sequence>MINPKQRAFLKSLAHSMEPIMNIGKYGVNDETIRQLDLALEKRELIKIKILNNNLDDNKEIVDLVLQKTRAEFVQYIGNKFVIYRRKRKDENRIELPE</sequence>
<dbReference type="InterPro" id="IPR035920">
    <property type="entry name" value="YhbY-like_sf"/>
</dbReference>
<evidence type="ECO:0000313" key="5">
    <source>
        <dbReference type="EMBL" id="MBF1306738.1"/>
    </source>
</evidence>
<dbReference type="KEGG" id="pmic:NW74_05475"/>
<name>A0A0B4S202_9FIRM</name>
<dbReference type="PANTHER" id="PTHR40065">
    <property type="entry name" value="RNA-BINDING PROTEIN YHBY"/>
    <property type="match status" value="1"/>
</dbReference>
<dbReference type="PROSITE" id="PS51295">
    <property type="entry name" value="CRM"/>
    <property type="match status" value="1"/>
</dbReference>
<evidence type="ECO:0000256" key="1">
    <source>
        <dbReference type="ARBA" id="ARBA00022884"/>
    </source>
</evidence>
<dbReference type="InterPro" id="IPR001890">
    <property type="entry name" value="RNA-binding_CRM"/>
</dbReference>
<dbReference type="EMBL" id="CP009761">
    <property type="protein sequence ID" value="AIZ36823.1"/>
    <property type="molecule type" value="Genomic_DNA"/>
</dbReference>
<evidence type="ECO:0000256" key="2">
    <source>
        <dbReference type="PROSITE-ProRule" id="PRU00626"/>
    </source>
</evidence>